<feature type="region of interest" description="Disordered" evidence="1">
    <location>
        <begin position="55"/>
        <end position="74"/>
    </location>
</feature>
<keyword evidence="2" id="KW-1133">Transmembrane helix</keyword>
<evidence type="ECO:0000256" key="2">
    <source>
        <dbReference type="SAM" id="Phobius"/>
    </source>
</evidence>
<organism evidence="3 4">
    <name type="scientific">Photobacterium swingsii</name>
    <dbReference type="NCBI Taxonomy" id="680026"/>
    <lineage>
        <taxon>Bacteria</taxon>
        <taxon>Pseudomonadati</taxon>
        <taxon>Pseudomonadota</taxon>
        <taxon>Gammaproteobacteria</taxon>
        <taxon>Vibrionales</taxon>
        <taxon>Vibrionaceae</taxon>
        <taxon>Photobacterium</taxon>
    </lineage>
</organism>
<feature type="compositionally biased region" description="Basic and acidic residues" evidence="1">
    <location>
        <begin position="64"/>
        <end position="74"/>
    </location>
</feature>
<dbReference type="EMBL" id="PYLZ01000005">
    <property type="protein sequence ID" value="PSW24372.1"/>
    <property type="molecule type" value="Genomic_DNA"/>
</dbReference>
<protein>
    <submittedName>
        <fullName evidence="3">Uncharacterized protein</fullName>
    </submittedName>
</protein>
<dbReference type="AlphaFoldDB" id="A0A0J8VAX7"/>
<sequence>MPTNQHTEEAPLWVLPLAILVILALQLAVSFEDAQHQKINTLHGETLQLWQASEQAINTAPNNEGRHSDNRIVG</sequence>
<keyword evidence="2" id="KW-0472">Membrane</keyword>
<evidence type="ECO:0000313" key="4">
    <source>
        <dbReference type="Proteomes" id="UP000240481"/>
    </source>
</evidence>
<proteinExistence type="predicted"/>
<dbReference type="Proteomes" id="UP000240481">
    <property type="component" value="Unassembled WGS sequence"/>
</dbReference>
<dbReference type="OrthoDB" id="9974056at2"/>
<evidence type="ECO:0000256" key="1">
    <source>
        <dbReference type="SAM" id="MobiDB-lite"/>
    </source>
</evidence>
<gene>
    <name evidence="3" type="ORF">C9I94_10015</name>
</gene>
<feature type="transmembrane region" description="Helical" evidence="2">
    <location>
        <begin position="12"/>
        <end position="31"/>
    </location>
</feature>
<comment type="caution">
    <text evidence="3">The sequence shown here is derived from an EMBL/GenBank/DDBJ whole genome shotgun (WGS) entry which is preliminary data.</text>
</comment>
<keyword evidence="4" id="KW-1185">Reference proteome</keyword>
<name>A0A0J8VAX7_9GAMM</name>
<dbReference type="RefSeq" id="WP_048899043.1">
    <property type="nucleotide sequence ID" value="NZ_AP024853.1"/>
</dbReference>
<accession>A0A0J8VAX7</accession>
<reference evidence="3 4" key="1">
    <citation type="submission" date="2018-01" db="EMBL/GenBank/DDBJ databases">
        <title>Whole genome sequencing of Histamine producing bacteria.</title>
        <authorList>
            <person name="Butler K."/>
        </authorList>
    </citation>
    <scope>NUCLEOTIDE SEQUENCE [LARGE SCALE GENOMIC DNA]</scope>
    <source>
        <strain evidence="3 4">DSM 24669</strain>
    </source>
</reference>
<keyword evidence="2" id="KW-0812">Transmembrane</keyword>
<evidence type="ECO:0000313" key="3">
    <source>
        <dbReference type="EMBL" id="PSW24372.1"/>
    </source>
</evidence>